<evidence type="ECO:0000256" key="7">
    <source>
        <dbReference type="ARBA" id="ARBA00023098"/>
    </source>
</evidence>
<evidence type="ECO:0000256" key="21">
    <source>
        <dbReference type="SAM" id="Phobius"/>
    </source>
</evidence>
<dbReference type="GO" id="GO:0004364">
    <property type="term" value="F:glutathione transferase activity"/>
    <property type="evidence" value="ECO:0007669"/>
    <property type="project" value="TreeGrafter"/>
</dbReference>
<dbReference type="GO" id="GO:0004464">
    <property type="term" value="F:leukotriene-C4 synthase activity"/>
    <property type="evidence" value="ECO:0007669"/>
    <property type="project" value="UniProtKB-EC"/>
</dbReference>
<keyword evidence="12" id="KW-0449">Lipoprotein</keyword>
<comment type="pathway">
    <text evidence="14">Lipid metabolism; arachidonate metabolism.</text>
</comment>
<evidence type="ECO:0000256" key="19">
    <source>
        <dbReference type="ARBA" id="ARBA00075145"/>
    </source>
</evidence>
<evidence type="ECO:0000256" key="3">
    <source>
        <dbReference type="ARBA" id="ARBA00022692"/>
    </source>
</evidence>
<evidence type="ECO:0000256" key="15">
    <source>
        <dbReference type="ARBA" id="ARBA00039056"/>
    </source>
</evidence>
<dbReference type="GO" id="GO:0005783">
    <property type="term" value="C:endoplasmic reticulum"/>
    <property type="evidence" value="ECO:0007669"/>
    <property type="project" value="TreeGrafter"/>
</dbReference>
<evidence type="ECO:0000256" key="17">
    <source>
        <dbReference type="ARBA" id="ARBA00051411"/>
    </source>
</evidence>
<feature type="transmembrane region" description="Helical" evidence="21">
    <location>
        <begin position="88"/>
        <end position="105"/>
    </location>
</feature>
<organism evidence="22 23">
    <name type="scientific">Salix brachista</name>
    <dbReference type="NCBI Taxonomy" id="2182728"/>
    <lineage>
        <taxon>Eukaryota</taxon>
        <taxon>Viridiplantae</taxon>
        <taxon>Streptophyta</taxon>
        <taxon>Embryophyta</taxon>
        <taxon>Tracheophyta</taxon>
        <taxon>Spermatophyta</taxon>
        <taxon>Magnoliopsida</taxon>
        <taxon>eudicotyledons</taxon>
        <taxon>Gunneridae</taxon>
        <taxon>Pentapetalae</taxon>
        <taxon>rosids</taxon>
        <taxon>fabids</taxon>
        <taxon>Malpighiales</taxon>
        <taxon>Salicaceae</taxon>
        <taxon>Saliceae</taxon>
        <taxon>Salix</taxon>
    </lineage>
</organism>
<dbReference type="FunFam" id="1.20.120.550:FF:000004">
    <property type="entry name" value="Microsomal glutathione S-transferase 3"/>
    <property type="match status" value="1"/>
</dbReference>
<keyword evidence="23" id="KW-1185">Reference proteome</keyword>
<keyword evidence="9 21" id="KW-0472">Membrane</keyword>
<gene>
    <name evidence="22" type="ORF">DKX38_027458</name>
</gene>
<name>A0A5N5JG45_9ROSI</name>
<evidence type="ECO:0000256" key="13">
    <source>
        <dbReference type="ARBA" id="ARBA00037884"/>
    </source>
</evidence>
<comment type="catalytic activity">
    <reaction evidence="17">
        <text>15-deoxy-Delta(12,14)-prostaglandin J2 + glutathione = 15-deoxy-Delta(12,14)-prostaglandin J2-S-(R)-glutathione</text>
        <dbReference type="Rhea" id="RHEA:75963"/>
        <dbReference type="ChEBI" id="CHEBI:57925"/>
        <dbReference type="ChEBI" id="CHEBI:85236"/>
        <dbReference type="ChEBI" id="CHEBI:194498"/>
    </reaction>
    <physiologicalReaction direction="left-to-right" evidence="17">
        <dbReference type="Rhea" id="RHEA:75964"/>
    </physiologicalReaction>
</comment>
<evidence type="ECO:0000256" key="2">
    <source>
        <dbReference type="ARBA" id="ARBA00022679"/>
    </source>
</evidence>
<comment type="catalytic activity">
    <reaction evidence="16">
        <text>leukotriene C4 = leukotriene A4 + glutathione</text>
        <dbReference type="Rhea" id="RHEA:17617"/>
        <dbReference type="ChEBI" id="CHEBI:57463"/>
        <dbReference type="ChEBI" id="CHEBI:57925"/>
        <dbReference type="ChEBI" id="CHEBI:57973"/>
        <dbReference type="EC" id="4.4.1.20"/>
    </reaction>
    <physiologicalReaction direction="right-to-left" evidence="16">
        <dbReference type="Rhea" id="RHEA:17619"/>
    </physiologicalReaction>
</comment>
<dbReference type="Proteomes" id="UP000326939">
    <property type="component" value="Chromosome 17"/>
</dbReference>
<evidence type="ECO:0000313" key="22">
    <source>
        <dbReference type="EMBL" id="KAB5516810.1"/>
    </source>
</evidence>
<feature type="transmembrane region" description="Helical" evidence="21">
    <location>
        <begin position="12"/>
        <end position="32"/>
    </location>
</feature>
<comment type="caution">
    <text evidence="22">The sequence shown here is derived from an EMBL/GenBank/DDBJ whole genome shotgun (WGS) entry which is preliminary data.</text>
</comment>
<evidence type="ECO:0000256" key="1">
    <source>
        <dbReference type="ARBA" id="ARBA00004374"/>
    </source>
</evidence>
<keyword evidence="8" id="KW-0496">Mitochondrion</keyword>
<keyword evidence="10" id="KW-0564">Palmitate</keyword>
<keyword evidence="2" id="KW-0808">Transferase</keyword>
<accession>A0A5N5JG45</accession>
<dbReference type="EC" id="4.4.1.20" evidence="15"/>
<sequence>MAGLEAFPARYGNVAFVLVAYCFLNFWMAFMVGKARKKYNVPYPTLYAVESENKEAKLFNCVQRGHQNSLELMPVFFMLMMLGGIRHPCPSVVLGSIYIVTRYFYFTGYSTGDPQKRLTIGKYGLLPLIGLMGCTISFGISLHLGTSGSSTCYFSSIRGKLAKLARNTTSPFCYIESENKDAKPFNCVQRGHQNSLELMPVFYFADAIQDSHRKYGFLALMGLMGCSNSFGVSLLRGKSLPVLYLAFDFAFL</sequence>
<comment type="pathway">
    <text evidence="13">Lipid metabolism; leukotriene C4 biosynthesis.</text>
</comment>
<dbReference type="InterPro" id="IPR050997">
    <property type="entry name" value="MAPEG"/>
</dbReference>
<dbReference type="EMBL" id="VDCV01000017">
    <property type="protein sequence ID" value="KAB5516810.1"/>
    <property type="molecule type" value="Genomic_DNA"/>
</dbReference>
<evidence type="ECO:0000313" key="23">
    <source>
        <dbReference type="Proteomes" id="UP000326939"/>
    </source>
</evidence>
<feature type="transmembrane region" description="Helical" evidence="21">
    <location>
        <begin position="125"/>
        <end position="145"/>
    </location>
</feature>
<evidence type="ECO:0000256" key="18">
    <source>
        <dbReference type="ARBA" id="ARBA00069748"/>
    </source>
</evidence>
<proteinExistence type="predicted"/>
<dbReference type="InterPro" id="IPR023352">
    <property type="entry name" value="MAPEG-like_dom_sf"/>
</dbReference>
<dbReference type="GO" id="GO:0005635">
    <property type="term" value="C:nuclear envelope"/>
    <property type="evidence" value="ECO:0007669"/>
    <property type="project" value="TreeGrafter"/>
</dbReference>
<keyword evidence="11" id="KW-0456">Lyase</keyword>
<keyword evidence="5 21" id="KW-1133">Transmembrane helix</keyword>
<dbReference type="SUPFAM" id="SSF161084">
    <property type="entry name" value="MAPEG domain-like"/>
    <property type="match status" value="2"/>
</dbReference>
<evidence type="ECO:0000256" key="10">
    <source>
        <dbReference type="ARBA" id="ARBA00023139"/>
    </source>
</evidence>
<evidence type="ECO:0000256" key="4">
    <source>
        <dbReference type="ARBA" id="ARBA00022787"/>
    </source>
</evidence>
<dbReference type="Gene3D" id="1.20.120.550">
    <property type="entry name" value="Membrane associated eicosanoid/glutathione metabolism-like domain"/>
    <property type="match status" value="2"/>
</dbReference>
<evidence type="ECO:0000256" key="9">
    <source>
        <dbReference type="ARBA" id="ARBA00023136"/>
    </source>
</evidence>
<keyword evidence="6" id="KW-0560">Oxidoreductase</keyword>
<dbReference type="GO" id="GO:0005741">
    <property type="term" value="C:mitochondrial outer membrane"/>
    <property type="evidence" value="ECO:0007669"/>
    <property type="project" value="UniProtKB-SubCell"/>
</dbReference>
<dbReference type="Pfam" id="PF01124">
    <property type="entry name" value="MAPEG"/>
    <property type="match status" value="1"/>
</dbReference>
<dbReference type="InterPro" id="IPR001129">
    <property type="entry name" value="Membr-assoc_MAPEG"/>
</dbReference>
<evidence type="ECO:0000256" key="16">
    <source>
        <dbReference type="ARBA" id="ARBA00049298"/>
    </source>
</evidence>
<dbReference type="GO" id="GO:0006691">
    <property type="term" value="P:leukotriene metabolic process"/>
    <property type="evidence" value="ECO:0007669"/>
    <property type="project" value="UniProtKB-ARBA"/>
</dbReference>
<evidence type="ECO:0000256" key="20">
    <source>
        <dbReference type="ARBA" id="ARBA00076908"/>
    </source>
</evidence>
<evidence type="ECO:0000256" key="5">
    <source>
        <dbReference type="ARBA" id="ARBA00022989"/>
    </source>
</evidence>
<evidence type="ECO:0000256" key="14">
    <source>
        <dbReference type="ARBA" id="ARBA00037916"/>
    </source>
</evidence>
<reference evidence="23" key="1">
    <citation type="journal article" date="2019" name="Gigascience">
        <title>De novo genome assembly of the endangered Acer yangbiense, a plant species with extremely small populations endemic to Yunnan Province, China.</title>
        <authorList>
            <person name="Yang J."/>
            <person name="Wariss H.M."/>
            <person name="Tao L."/>
            <person name="Zhang R."/>
            <person name="Yun Q."/>
            <person name="Hollingsworth P."/>
            <person name="Dao Z."/>
            <person name="Luo G."/>
            <person name="Guo H."/>
            <person name="Ma Y."/>
            <person name="Sun W."/>
        </authorList>
    </citation>
    <scope>NUCLEOTIDE SEQUENCE [LARGE SCALE GENOMIC DNA]</scope>
    <source>
        <strain evidence="23">cv. br00</strain>
    </source>
</reference>
<protein>
    <recommendedName>
        <fullName evidence="18">Glutathione S-transferase 3, mitochondrial</fullName>
        <ecNumber evidence="15">4.4.1.20</ecNumber>
    </recommendedName>
    <alternativeName>
        <fullName evidence="19">Glutathione peroxidase MGST3</fullName>
    </alternativeName>
    <alternativeName>
        <fullName evidence="20">LTC4 synthase MGST3</fullName>
    </alternativeName>
</protein>
<comment type="subcellular location">
    <subcellularLocation>
        <location evidence="1">Mitochondrion outer membrane</location>
        <topology evidence="1">Multi-pass membrane protein</topology>
    </subcellularLocation>
</comment>
<dbReference type="AlphaFoldDB" id="A0A5N5JG45"/>
<evidence type="ECO:0000256" key="6">
    <source>
        <dbReference type="ARBA" id="ARBA00023002"/>
    </source>
</evidence>
<keyword evidence="3 21" id="KW-0812">Transmembrane</keyword>
<evidence type="ECO:0000256" key="11">
    <source>
        <dbReference type="ARBA" id="ARBA00023239"/>
    </source>
</evidence>
<dbReference type="PANTHER" id="PTHR10250:SF22">
    <property type="entry name" value="MICROSOMAL GLUTATHIONE S-TRANSFERASE"/>
    <property type="match status" value="1"/>
</dbReference>
<evidence type="ECO:0000256" key="12">
    <source>
        <dbReference type="ARBA" id="ARBA00023288"/>
    </source>
</evidence>
<dbReference type="GO" id="GO:0006629">
    <property type="term" value="P:lipid metabolic process"/>
    <property type="evidence" value="ECO:0007669"/>
    <property type="project" value="UniProtKB-KW"/>
</dbReference>
<dbReference type="PANTHER" id="PTHR10250">
    <property type="entry name" value="MICROSOMAL GLUTATHIONE S-TRANSFERASE"/>
    <property type="match status" value="1"/>
</dbReference>
<keyword evidence="7" id="KW-0443">Lipid metabolism</keyword>
<dbReference type="GO" id="GO:0004602">
    <property type="term" value="F:glutathione peroxidase activity"/>
    <property type="evidence" value="ECO:0007669"/>
    <property type="project" value="TreeGrafter"/>
</dbReference>
<keyword evidence="4" id="KW-1000">Mitochondrion outer membrane</keyword>
<evidence type="ECO:0000256" key="8">
    <source>
        <dbReference type="ARBA" id="ARBA00023128"/>
    </source>
</evidence>